<dbReference type="EMBL" id="JAJSOF020000015">
    <property type="protein sequence ID" value="KAJ4442263.1"/>
    <property type="molecule type" value="Genomic_DNA"/>
</dbReference>
<keyword evidence="3" id="KW-1185">Reference proteome</keyword>
<dbReference type="Proteomes" id="UP001148838">
    <property type="component" value="Unassembled WGS sequence"/>
</dbReference>
<comment type="caution">
    <text evidence="2">The sequence shown here is derived from an EMBL/GenBank/DDBJ whole genome shotgun (WGS) entry which is preliminary data.</text>
</comment>
<feature type="compositionally biased region" description="Basic residues" evidence="1">
    <location>
        <begin position="58"/>
        <end position="71"/>
    </location>
</feature>
<reference evidence="2 3" key="1">
    <citation type="journal article" date="2022" name="Allergy">
        <title>Genome assembly and annotation of Periplaneta americana reveal a comprehensive cockroach allergen profile.</title>
        <authorList>
            <person name="Wang L."/>
            <person name="Xiong Q."/>
            <person name="Saelim N."/>
            <person name="Wang L."/>
            <person name="Nong W."/>
            <person name="Wan A.T."/>
            <person name="Shi M."/>
            <person name="Liu X."/>
            <person name="Cao Q."/>
            <person name="Hui J.H.L."/>
            <person name="Sookrung N."/>
            <person name="Leung T.F."/>
            <person name="Tungtrongchitr A."/>
            <person name="Tsui S.K.W."/>
        </authorList>
    </citation>
    <scope>NUCLEOTIDE SEQUENCE [LARGE SCALE GENOMIC DNA]</scope>
    <source>
        <strain evidence="2">PWHHKU_190912</strain>
    </source>
</reference>
<sequence>MRSAGEDLQDAVAGLRSPSRNQRKFFDRFNKAAPSEANLRKMEKKTFSTDSVLDTKRGGKPKKNICRRLCQ</sequence>
<evidence type="ECO:0000256" key="1">
    <source>
        <dbReference type="SAM" id="MobiDB-lite"/>
    </source>
</evidence>
<name>A0ABQ8T8G8_PERAM</name>
<feature type="compositionally biased region" description="Basic and acidic residues" evidence="1">
    <location>
        <begin position="46"/>
        <end position="57"/>
    </location>
</feature>
<organism evidence="2 3">
    <name type="scientific">Periplaneta americana</name>
    <name type="common">American cockroach</name>
    <name type="synonym">Blatta americana</name>
    <dbReference type="NCBI Taxonomy" id="6978"/>
    <lineage>
        <taxon>Eukaryota</taxon>
        <taxon>Metazoa</taxon>
        <taxon>Ecdysozoa</taxon>
        <taxon>Arthropoda</taxon>
        <taxon>Hexapoda</taxon>
        <taxon>Insecta</taxon>
        <taxon>Pterygota</taxon>
        <taxon>Neoptera</taxon>
        <taxon>Polyneoptera</taxon>
        <taxon>Dictyoptera</taxon>
        <taxon>Blattodea</taxon>
        <taxon>Blattoidea</taxon>
        <taxon>Blattidae</taxon>
        <taxon>Blattinae</taxon>
        <taxon>Periplaneta</taxon>
    </lineage>
</organism>
<feature type="region of interest" description="Disordered" evidence="1">
    <location>
        <begin position="46"/>
        <end position="71"/>
    </location>
</feature>
<feature type="region of interest" description="Disordered" evidence="1">
    <location>
        <begin position="1"/>
        <end position="23"/>
    </location>
</feature>
<gene>
    <name evidence="2" type="ORF">ANN_12129</name>
</gene>
<evidence type="ECO:0000313" key="3">
    <source>
        <dbReference type="Proteomes" id="UP001148838"/>
    </source>
</evidence>
<protein>
    <submittedName>
        <fullName evidence="2">Uncharacterized protein</fullName>
    </submittedName>
</protein>
<proteinExistence type="predicted"/>
<accession>A0ABQ8T8G8</accession>
<evidence type="ECO:0000313" key="2">
    <source>
        <dbReference type="EMBL" id="KAJ4442263.1"/>
    </source>
</evidence>